<keyword evidence="2 4" id="KW-0547">Nucleotide-binding</keyword>
<dbReference type="PANTHER" id="PTHR43585">
    <property type="entry name" value="FUMIPYRROLE BIOSYNTHESIS PROTEIN C"/>
    <property type="match status" value="1"/>
</dbReference>
<dbReference type="Gene3D" id="3.40.50.20">
    <property type="match status" value="1"/>
</dbReference>
<evidence type="ECO:0000259" key="5">
    <source>
        <dbReference type="PROSITE" id="PS50975"/>
    </source>
</evidence>
<dbReference type="OrthoDB" id="9803907at2"/>
<dbReference type="Gene3D" id="3.30.470.20">
    <property type="entry name" value="ATP-grasp fold, B domain"/>
    <property type="match status" value="1"/>
</dbReference>
<dbReference type="EMBL" id="CP001823">
    <property type="protein sequence ID" value="ACZ38563.1"/>
    <property type="molecule type" value="Genomic_DNA"/>
</dbReference>
<evidence type="ECO:0000256" key="1">
    <source>
        <dbReference type="ARBA" id="ARBA00022598"/>
    </source>
</evidence>
<accession>D1C2U6</accession>
<dbReference type="eggNOG" id="COG0151">
    <property type="taxonomic scope" value="Bacteria"/>
</dbReference>
<organism evidence="6 7">
    <name type="scientific">Sphaerobacter thermophilus (strain ATCC 49802 / DSM 20745 / KCCM 41009 / NCIMB 13125 / S 6022)</name>
    <dbReference type="NCBI Taxonomy" id="479434"/>
    <lineage>
        <taxon>Bacteria</taxon>
        <taxon>Pseudomonadati</taxon>
        <taxon>Thermomicrobiota</taxon>
        <taxon>Thermomicrobia</taxon>
        <taxon>Sphaerobacterales</taxon>
        <taxon>Sphaerobacterineae</taxon>
        <taxon>Sphaerobacteraceae</taxon>
        <taxon>Sphaerobacter</taxon>
    </lineage>
</organism>
<dbReference type="AlphaFoldDB" id="D1C2U6"/>
<dbReference type="InterPro" id="IPR041472">
    <property type="entry name" value="BL00235/CARNS1_N"/>
</dbReference>
<dbReference type="KEGG" id="sti:Sthe_1127"/>
<feature type="domain" description="ATP-grasp" evidence="5">
    <location>
        <begin position="119"/>
        <end position="319"/>
    </location>
</feature>
<evidence type="ECO:0000256" key="2">
    <source>
        <dbReference type="ARBA" id="ARBA00022741"/>
    </source>
</evidence>
<gene>
    <name evidence="6" type="ordered locus">Sthe_1127</name>
</gene>
<keyword evidence="3 4" id="KW-0067">ATP-binding</keyword>
<reference evidence="6 7" key="2">
    <citation type="journal article" date="2010" name="Stand. Genomic Sci.">
        <title>Complete genome sequence of Desulfohalobium retbaense type strain (HR(100)).</title>
        <authorList>
            <person name="Spring S."/>
            <person name="Nolan M."/>
            <person name="Lapidus A."/>
            <person name="Glavina Del Rio T."/>
            <person name="Copeland A."/>
            <person name="Tice H."/>
            <person name="Cheng J.F."/>
            <person name="Lucas S."/>
            <person name="Land M."/>
            <person name="Chen F."/>
            <person name="Bruce D."/>
            <person name="Goodwin L."/>
            <person name="Pitluck S."/>
            <person name="Ivanova N."/>
            <person name="Mavromatis K."/>
            <person name="Mikhailova N."/>
            <person name="Pati A."/>
            <person name="Chen A."/>
            <person name="Palaniappan K."/>
            <person name="Hauser L."/>
            <person name="Chang Y.J."/>
            <person name="Jeffries C.D."/>
            <person name="Munk C."/>
            <person name="Kiss H."/>
            <person name="Chain P."/>
            <person name="Han C."/>
            <person name="Brettin T."/>
            <person name="Detter J.C."/>
            <person name="Schuler E."/>
            <person name="Goker M."/>
            <person name="Rohde M."/>
            <person name="Bristow J."/>
            <person name="Eisen J.A."/>
            <person name="Markowitz V."/>
            <person name="Hugenholtz P."/>
            <person name="Kyrpides N.C."/>
            <person name="Klenk H.P."/>
        </authorList>
    </citation>
    <scope>NUCLEOTIDE SEQUENCE [LARGE SCALE GENOMIC DNA]</scope>
    <source>
        <strain evidence="7">ATCC 49802 / DSM 20745 / S 6022</strain>
    </source>
</reference>
<reference evidence="7" key="1">
    <citation type="submission" date="2009-11" db="EMBL/GenBank/DDBJ databases">
        <title>The complete chromosome 1 of Sphaerobacter thermophilus DSM 20745.</title>
        <authorList>
            <person name="Lucas S."/>
            <person name="Copeland A."/>
            <person name="Lapidus A."/>
            <person name="Glavina del Rio T."/>
            <person name="Dalin E."/>
            <person name="Tice H."/>
            <person name="Bruce D."/>
            <person name="Goodwin L."/>
            <person name="Pitluck S."/>
            <person name="Kyrpides N."/>
            <person name="Mavromatis K."/>
            <person name="Ivanova N."/>
            <person name="Mikhailova N."/>
            <person name="LaButti K.M."/>
            <person name="Clum A."/>
            <person name="Sun H.I."/>
            <person name="Brettin T."/>
            <person name="Detter J.C."/>
            <person name="Han C."/>
            <person name="Larimer F."/>
            <person name="Land M."/>
            <person name="Hauser L."/>
            <person name="Markowitz V."/>
            <person name="Cheng J.F."/>
            <person name="Hugenholtz P."/>
            <person name="Woyke T."/>
            <person name="Wu D."/>
            <person name="Steenblock K."/>
            <person name="Schneider S."/>
            <person name="Pukall R."/>
            <person name="Goeker M."/>
            <person name="Klenk H.P."/>
            <person name="Eisen J.A."/>
        </authorList>
    </citation>
    <scope>NUCLEOTIDE SEQUENCE [LARGE SCALE GENOMIC DNA]</scope>
    <source>
        <strain evidence="7">ATCC 49802 / DSM 20745 / S 6022</strain>
    </source>
</reference>
<evidence type="ECO:0000256" key="3">
    <source>
        <dbReference type="ARBA" id="ARBA00022840"/>
    </source>
</evidence>
<keyword evidence="1" id="KW-0436">Ligase</keyword>
<dbReference type="Pfam" id="PF13535">
    <property type="entry name" value="ATP-grasp_4"/>
    <property type="match status" value="1"/>
</dbReference>
<evidence type="ECO:0000256" key="4">
    <source>
        <dbReference type="PROSITE-ProRule" id="PRU00409"/>
    </source>
</evidence>
<protein>
    <submittedName>
        <fullName evidence="6">Phosphoribosylglycinamide synthetase</fullName>
    </submittedName>
</protein>
<sequence length="426" mass="45608">MGQTNGNQRKRVLLLTTPASYRTPAFLAAAERLGLEAIQAVDLPEPLAREWNVPLGVDFTRPERAAEQVAAFVREQPVDAILPLDDSATVLAALACARVGLPHNAPDAALAARDKYLMREMLAAGGVAVPHFQRFSAASDPAHIARQVNYPCVVKPTILSGSRGVIRADDPDQFVAAFARTRDILASEGWAPEAASILVEEFLPGFEVALEGLLTENGLQVLALFDKPDPLDGPFFEETIYVTPSRLPEETQAAIAETTARGAAALGLRQGPIHAELRINERGPWIIEMAGRSIGGLCSTVLEFGTGYKLEDLILLQAVGERLPEPDMAAPAVGVMMIPIPASGILRRVDGVEEASKVPGITGVEITARLNHPIAALPEGASYLGFIFARAETPVAVEAALREAHGRLRIRITPEIRLRPIAAPAR</sequence>
<dbReference type="InterPro" id="IPR040570">
    <property type="entry name" value="LAL_C2"/>
</dbReference>
<name>D1C2U6_SPHTD</name>
<keyword evidence="7" id="KW-1185">Reference proteome</keyword>
<dbReference type="HOGENOM" id="CLU_029016_6_2_0"/>
<dbReference type="InterPro" id="IPR011761">
    <property type="entry name" value="ATP-grasp"/>
</dbReference>
<dbReference type="PANTHER" id="PTHR43585:SF2">
    <property type="entry name" value="ATP-GRASP ENZYME FSQD"/>
    <property type="match status" value="1"/>
</dbReference>
<dbReference type="SUPFAM" id="SSF56059">
    <property type="entry name" value="Glutathione synthetase ATP-binding domain-like"/>
    <property type="match status" value="1"/>
</dbReference>
<dbReference type="GO" id="GO:0016874">
    <property type="term" value="F:ligase activity"/>
    <property type="evidence" value="ECO:0007669"/>
    <property type="project" value="UniProtKB-KW"/>
</dbReference>
<dbReference type="Pfam" id="PF18603">
    <property type="entry name" value="LAL_C2"/>
    <property type="match status" value="1"/>
</dbReference>
<dbReference type="InParanoid" id="D1C2U6"/>
<dbReference type="PROSITE" id="PS50975">
    <property type="entry name" value="ATP_GRASP"/>
    <property type="match status" value="1"/>
</dbReference>
<dbReference type="Pfam" id="PF18130">
    <property type="entry name" value="ATPgrasp_N"/>
    <property type="match status" value="1"/>
</dbReference>
<dbReference type="SMART" id="SM01209">
    <property type="entry name" value="GARS_A"/>
    <property type="match status" value="1"/>
</dbReference>
<dbReference type="FunCoup" id="D1C2U6">
    <property type="interactions" value="4"/>
</dbReference>
<dbReference type="GO" id="GO:0046872">
    <property type="term" value="F:metal ion binding"/>
    <property type="evidence" value="ECO:0007669"/>
    <property type="project" value="InterPro"/>
</dbReference>
<dbReference type="GO" id="GO:0005524">
    <property type="term" value="F:ATP binding"/>
    <property type="evidence" value="ECO:0007669"/>
    <property type="project" value="UniProtKB-UniRule"/>
</dbReference>
<dbReference type="InterPro" id="IPR052032">
    <property type="entry name" value="ATP-dep_AA_Ligase"/>
</dbReference>
<dbReference type="RefSeq" id="WP_012871610.1">
    <property type="nucleotide sequence ID" value="NC_013523.1"/>
</dbReference>
<dbReference type="Proteomes" id="UP000002027">
    <property type="component" value="Chromosome 1"/>
</dbReference>
<evidence type="ECO:0000313" key="7">
    <source>
        <dbReference type="Proteomes" id="UP000002027"/>
    </source>
</evidence>
<dbReference type="STRING" id="479434.Sthe_1127"/>
<evidence type="ECO:0000313" key="6">
    <source>
        <dbReference type="EMBL" id="ACZ38563.1"/>
    </source>
</evidence>
<proteinExistence type="predicted"/>